<dbReference type="InterPro" id="IPR007110">
    <property type="entry name" value="Ig-like_dom"/>
</dbReference>
<evidence type="ECO:0000313" key="3">
    <source>
        <dbReference type="Proteomes" id="UP001054945"/>
    </source>
</evidence>
<dbReference type="InterPro" id="IPR013098">
    <property type="entry name" value="Ig_I-set"/>
</dbReference>
<name>A0AAV4WVZ5_CAEEX</name>
<reference evidence="2 3" key="1">
    <citation type="submission" date="2021-06" db="EMBL/GenBank/DDBJ databases">
        <title>Caerostris extrusa draft genome.</title>
        <authorList>
            <person name="Kono N."/>
            <person name="Arakawa K."/>
        </authorList>
    </citation>
    <scope>NUCLEOTIDE SEQUENCE [LARGE SCALE GENOMIC DNA]</scope>
</reference>
<dbReference type="PROSITE" id="PS50835">
    <property type="entry name" value="IG_LIKE"/>
    <property type="match status" value="1"/>
</dbReference>
<evidence type="ECO:0000259" key="1">
    <source>
        <dbReference type="PROSITE" id="PS50835"/>
    </source>
</evidence>
<proteinExistence type="predicted"/>
<dbReference type="EMBL" id="BPLR01016882">
    <property type="protein sequence ID" value="GIY87070.1"/>
    <property type="molecule type" value="Genomic_DNA"/>
</dbReference>
<dbReference type="SUPFAM" id="SSF48726">
    <property type="entry name" value="Immunoglobulin"/>
    <property type="match status" value="1"/>
</dbReference>
<dbReference type="AlphaFoldDB" id="A0AAV4WVZ5"/>
<dbReference type="InterPro" id="IPR003599">
    <property type="entry name" value="Ig_sub"/>
</dbReference>
<dbReference type="Proteomes" id="UP001054945">
    <property type="component" value="Unassembled WGS sequence"/>
</dbReference>
<dbReference type="InterPro" id="IPR036179">
    <property type="entry name" value="Ig-like_dom_sf"/>
</dbReference>
<keyword evidence="3" id="KW-1185">Reference proteome</keyword>
<accession>A0AAV4WVZ5</accession>
<dbReference type="Pfam" id="PF07679">
    <property type="entry name" value="I-set"/>
    <property type="match status" value="1"/>
</dbReference>
<evidence type="ECO:0000313" key="2">
    <source>
        <dbReference type="EMBL" id="GIY87070.1"/>
    </source>
</evidence>
<protein>
    <submittedName>
        <fullName evidence="2">Down syndrome cell adhesion molecule</fullName>
    </submittedName>
</protein>
<comment type="caution">
    <text evidence="2">The sequence shown here is derived from an EMBL/GenBank/DDBJ whole genome shotgun (WGS) entry which is preliminary data.</text>
</comment>
<dbReference type="InterPro" id="IPR013783">
    <property type="entry name" value="Ig-like_fold"/>
</dbReference>
<gene>
    <name evidence="2" type="primary">Dscam_9</name>
    <name evidence="2" type="ORF">CEXT_428491</name>
</gene>
<organism evidence="2 3">
    <name type="scientific">Caerostris extrusa</name>
    <name type="common">Bark spider</name>
    <name type="synonym">Caerostris bankana</name>
    <dbReference type="NCBI Taxonomy" id="172846"/>
    <lineage>
        <taxon>Eukaryota</taxon>
        <taxon>Metazoa</taxon>
        <taxon>Ecdysozoa</taxon>
        <taxon>Arthropoda</taxon>
        <taxon>Chelicerata</taxon>
        <taxon>Arachnida</taxon>
        <taxon>Araneae</taxon>
        <taxon>Araneomorphae</taxon>
        <taxon>Entelegynae</taxon>
        <taxon>Araneoidea</taxon>
        <taxon>Araneidae</taxon>
        <taxon>Caerostris</taxon>
    </lineage>
</organism>
<dbReference type="SMART" id="SM00409">
    <property type="entry name" value="IG"/>
    <property type="match status" value="1"/>
</dbReference>
<feature type="domain" description="Ig-like" evidence="1">
    <location>
        <begin position="47"/>
        <end position="148"/>
    </location>
</feature>
<sequence length="175" mass="19968">MRKALCGYTLMWKAFCGYTLMRKVLWLPLNMENIVWLHLNVESMFLPRFKDPYQSKTVTEGMGVSVTCSAVGTPYHHKVDEEQGHLGCKKRIQASSWVDMKLSYSIKETAAKLQTQSELQIASSSRNDTGIYTCSATSEIGADEAVIKLIVQDFTQNVDQNWKFYPYEDPAFFTI</sequence>
<dbReference type="Gene3D" id="2.60.40.10">
    <property type="entry name" value="Immunoglobulins"/>
    <property type="match status" value="1"/>
</dbReference>